<reference evidence="10" key="1">
    <citation type="submission" date="2021-01" db="UniProtKB">
        <authorList>
            <consortium name="EnsemblMetazoa"/>
        </authorList>
    </citation>
    <scope>IDENTIFICATION</scope>
</reference>
<evidence type="ECO:0000256" key="3">
    <source>
        <dbReference type="ARBA" id="ARBA00022737"/>
    </source>
</evidence>
<accession>A0A7M6DJV3</accession>
<feature type="transmembrane region" description="Helical" evidence="9">
    <location>
        <begin position="578"/>
        <end position="601"/>
    </location>
</feature>
<keyword evidence="9" id="KW-0812">Transmembrane</keyword>
<evidence type="ECO:0000256" key="9">
    <source>
        <dbReference type="SAM" id="Phobius"/>
    </source>
</evidence>
<evidence type="ECO:0000256" key="4">
    <source>
        <dbReference type="ARBA" id="ARBA00023043"/>
    </source>
</evidence>
<keyword evidence="2" id="KW-0716">Sensory transduction</keyword>
<name>A0A7M6DJV3_9CNID</name>
<dbReference type="Gene3D" id="1.25.40.20">
    <property type="entry name" value="Ankyrin repeat-containing domain"/>
    <property type="match status" value="1"/>
</dbReference>
<evidence type="ECO:0000256" key="8">
    <source>
        <dbReference type="PROSITE-ProRule" id="PRU00023"/>
    </source>
</evidence>
<protein>
    <submittedName>
        <fullName evidence="10">Uncharacterized protein</fullName>
    </submittedName>
</protein>
<evidence type="ECO:0000256" key="5">
    <source>
        <dbReference type="ARBA" id="ARBA00023065"/>
    </source>
</evidence>
<keyword evidence="3" id="KW-0677">Repeat</keyword>
<proteinExistence type="predicted"/>
<dbReference type="PANTHER" id="PTHR47143">
    <property type="entry name" value="TRANSIENT RECEPTOR POTENTIAL CATION CHANNEL PROTEIN PAINLESS"/>
    <property type="match status" value="1"/>
</dbReference>
<evidence type="ECO:0000313" key="11">
    <source>
        <dbReference type="Proteomes" id="UP000594262"/>
    </source>
</evidence>
<dbReference type="InterPro" id="IPR002110">
    <property type="entry name" value="Ankyrin_rpt"/>
</dbReference>
<dbReference type="PANTHER" id="PTHR47143:SF1">
    <property type="entry name" value="ION_TRANS DOMAIN-CONTAINING PROTEIN"/>
    <property type="match status" value="1"/>
</dbReference>
<dbReference type="InterPro" id="IPR036770">
    <property type="entry name" value="Ankyrin_rpt-contain_sf"/>
</dbReference>
<feature type="repeat" description="ANK" evidence="8">
    <location>
        <begin position="205"/>
        <end position="237"/>
    </location>
</feature>
<keyword evidence="11" id="KW-1185">Reference proteome</keyword>
<evidence type="ECO:0000313" key="10">
    <source>
        <dbReference type="EnsemblMetazoa" id="CLYHEMP013429.1"/>
    </source>
</evidence>
<organism evidence="10 11">
    <name type="scientific">Clytia hemisphaerica</name>
    <dbReference type="NCBI Taxonomy" id="252671"/>
    <lineage>
        <taxon>Eukaryota</taxon>
        <taxon>Metazoa</taxon>
        <taxon>Cnidaria</taxon>
        <taxon>Hydrozoa</taxon>
        <taxon>Hydroidolina</taxon>
        <taxon>Leptothecata</taxon>
        <taxon>Obeliida</taxon>
        <taxon>Clytiidae</taxon>
        <taxon>Clytia</taxon>
    </lineage>
</organism>
<keyword evidence="6" id="KW-0325">Glycoprotein</keyword>
<keyword evidence="5" id="KW-0406">Ion transport</keyword>
<dbReference type="InterPro" id="IPR052076">
    <property type="entry name" value="TRP_cation_channel"/>
</dbReference>
<dbReference type="SMART" id="SM00248">
    <property type="entry name" value="ANK"/>
    <property type="match status" value="5"/>
</dbReference>
<evidence type="ECO:0000256" key="2">
    <source>
        <dbReference type="ARBA" id="ARBA00022606"/>
    </source>
</evidence>
<dbReference type="SUPFAM" id="SSF81324">
    <property type="entry name" value="Voltage-gated potassium channels"/>
    <property type="match status" value="1"/>
</dbReference>
<dbReference type="GO" id="GO:1902495">
    <property type="term" value="C:transmembrane transporter complex"/>
    <property type="evidence" value="ECO:0007669"/>
    <property type="project" value="TreeGrafter"/>
</dbReference>
<dbReference type="PROSITE" id="PS50088">
    <property type="entry name" value="ANK_REPEAT"/>
    <property type="match status" value="2"/>
</dbReference>
<feature type="transmembrane region" description="Helical" evidence="9">
    <location>
        <begin position="426"/>
        <end position="446"/>
    </location>
</feature>
<dbReference type="RefSeq" id="XP_066934980.1">
    <property type="nucleotide sequence ID" value="XM_067078879.1"/>
</dbReference>
<keyword evidence="9" id="KW-1133">Transmembrane helix</keyword>
<keyword evidence="1" id="KW-0813">Transport</keyword>
<dbReference type="Pfam" id="PF12796">
    <property type="entry name" value="Ank_2"/>
    <property type="match status" value="2"/>
</dbReference>
<keyword evidence="4 8" id="KW-0040">ANK repeat</keyword>
<evidence type="ECO:0000256" key="6">
    <source>
        <dbReference type="ARBA" id="ARBA00023180"/>
    </source>
</evidence>
<dbReference type="OrthoDB" id="496981at2759"/>
<evidence type="ECO:0000256" key="1">
    <source>
        <dbReference type="ARBA" id="ARBA00022448"/>
    </source>
</evidence>
<feature type="transmembrane region" description="Helical" evidence="9">
    <location>
        <begin position="645"/>
        <end position="665"/>
    </location>
</feature>
<feature type="repeat" description="ANK" evidence="8">
    <location>
        <begin position="239"/>
        <end position="264"/>
    </location>
</feature>
<feature type="transmembrane region" description="Helical" evidence="9">
    <location>
        <begin position="509"/>
        <end position="527"/>
    </location>
</feature>
<dbReference type="GO" id="GO:0034220">
    <property type="term" value="P:monoatomic ion transmembrane transport"/>
    <property type="evidence" value="ECO:0007669"/>
    <property type="project" value="UniProtKB-KW"/>
</dbReference>
<dbReference type="GO" id="GO:0022857">
    <property type="term" value="F:transmembrane transporter activity"/>
    <property type="evidence" value="ECO:0007669"/>
    <property type="project" value="TreeGrafter"/>
</dbReference>
<evidence type="ECO:0000256" key="7">
    <source>
        <dbReference type="ARBA" id="ARBA00023303"/>
    </source>
</evidence>
<feature type="transmembrane region" description="Helical" evidence="9">
    <location>
        <begin position="539"/>
        <end position="557"/>
    </location>
</feature>
<feature type="transmembrane region" description="Helical" evidence="9">
    <location>
        <begin position="396"/>
        <end position="414"/>
    </location>
</feature>
<sequence length="829" mass="95394">MVLKKLMNWAGQAKDYFQDGLFGITDIEEIPLQQNPQSPSQKRIRKNVMFSAGKDKTKLENDGPNIIYDFSDYDNKRNKAYKVLRKGPLEFPEDHLEFEHLSSFAVLQEYNDTFVEFSDNDMEDGNIFPSSKMLISYFARLGTGEDDEATINLNFIQNLIDAGANINQEDAYGQTLFFSIVRDWNTDVAEYALTEGAHINHADHYGRTALHVAASINYKEMVAFLIKKGAKVHAKTRGEEQTPLHYAAKYNAADVIEILISNGAVDGLDFLNRTPFHLAVEHGCEKSSEVFLKLGVPAGEYDISNQSVMALIVDRLPNLGYQCLDQFMTTDDSAYSAFFLAHLEGNIKGSSVRGQTVLQCIVKNNNEELIMHPTIQKLLKIKLDLFGRTHVIMSNLLNIFYVLLATVFIFSVPYDSFDKQFVPFETHVWKICVGVVFCFLSIVYIWRDIKLLLILNKRDEEYKKDMLRVYKKMEQYCHPAWKTESEFVDREKKRLEESRKSFFYDGWQCYELIVTFTSFAIIVMYLVNVLTPNKTLFTVFKYLASVNLLLLWMRLYKTMRLSKIFSEVEMLLVHILKTVAKIGTLYLVLLVPYTFVVYMLFGGSGDEDVRITKTTKEYEVAQIIYDLYHSAVVTHHEINEVANQIFRGFYLLMFAIINFVFIGVMTEQFVRTYKKALAKVHLGVANALINIELRSSHDKRKGYRKFIREKCNPYLEEVFGKERHYREDRNDKYINISVGSVSELSEKLSDYLDDADFLNQPQRSCDIDCLQSLQVELERLSADMNYGKAGLQLKSKEVLAKANKSAEIIKAGCDPRHLAKGKHLSKPKQ</sequence>
<keyword evidence="9" id="KW-0472">Membrane</keyword>
<dbReference type="AlphaFoldDB" id="A0A7M6DJV3"/>
<dbReference type="PROSITE" id="PS50297">
    <property type="entry name" value="ANK_REP_REGION"/>
    <property type="match status" value="2"/>
</dbReference>
<dbReference type="Proteomes" id="UP000594262">
    <property type="component" value="Unplaced"/>
</dbReference>
<dbReference type="SUPFAM" id="SSF48403">
    <property type="entry name" value="Ankyrin repeat"/>
    <property type="match status" value="1"/>
</dbReference>
<keyword evidence="7" id="KW-0407">Ion channel</keyword>
<dbReference type="EnsemblMetazoa" id="CLYHEMT013429.1">
    <property type="protein sequence ID" value="CLYHEMP013429.1"/>
    <property type="gene ID" value="CLYHEMG013429"/>
</dbReference>
<dbReference type="GeneID" id="136822613"/>